<sequence length="52" mass="5795">MARHMLALARKARAILPQGEQPTRIGSQTKYRLTKGTKEGYRKCVTHVVTAA</sequence>
<evidence type="ECO:0000313" key="2">
    <source>
        <dbReference type="Proteomes" id="UP000184211"/>
    </source>
</evidence>
<evidence type="ECO:0008006" key="3">
    <source>
        <dbReference type="Google" id="ProtNLM"/>
    </source>
</evidence>
<reference evidence="2" key="1">
    <citation type="submission" date="2016-11" db="EMBL/GenBank/DDBJ databases">
        <authorList>
            <person name="Varghese N."/>
            <person name="Submissions S."/>
        </authorList>
    </citation>
    <scope>NUCLEOTIDE SEQUENCE [LARGE SCALE GENOMIC DNA]</scope>
    <source>
        <strain evidence="2">DSM 28223</strain>
    </source>
</reference>
<accession>A0A1M5MLZ4</accession>
<gene>
    <name evidence="1" type="ORF">SAMN04488044_1273</name>
</gene>
<dbReference type="STRING" id="870908.SAMN04488044_1273"/>
<keyword evidence="2" id="KW-1185">Reference proteome</keyword>
<dbReference type="EMBL" id="FQWM01000002">
    <property type="protein sequence ID" value="SHG78444.1"/>
    <property type="molecule type" value="Genomic_DNA"/>
</dbReference>
<organism evidence="1 2">
    <name type="scientific">Cognatishimia maritima</name>
    <dbReference type="NCBI Taxonomy" id="870908"/>
    <lineage>
        <taxon>Bacteria</taxon>
        <taxon>Pseudomonadati</taxon>
        <taxon>Pseudomonadota</taxon>
        <taxon>Alphaproteobacteria</taxon>
        <taxon>Rhodobacterales</taxon>
        <taxon>Paracoccaceae</taxon>
        <taxon>Cognatishimia</taxon>
    </lineage>
</organism>
<dbReference type="Proteomes" id="UP000184211">
    <property type="component" value="Unassembled WGS sequence"/>
</dbReference>
<name>A0A1M5MLZ4_9RHOB</name>
<dbReference type="AlphaFoldDB" id="A0A1M5MLZ4"/>
<evidence type="ECO:0000313" key="1">
    <source>
        <dbReference type="EMBL" id="SHG78444.1"/>
    </source>
</evidence>
<proteinExistence type="predicted"/>
<protein>
    <recommendedName>
        <fullName evidence="3">Transposase</fullName>
    </recommendedName>
</protein>